<reference evidence="4" key="1">
    <citation type="submission" date="2025-08" db="UniProtKB">
        <authorList>
            <consortium name="RefSeq"/>
        </authorList>
    </citation>
    <scope>IDENTIFICATION</scope>
</reference>
<keyword evidence="1" id="KW-0812">Transmembrane</keyword>
<dbReference type="SMART" id="SM00540">
    <property type="entry name" value="LEM"/>
    <property type="match status" value="1"/>
</dbReference>
<dbReference type="Pfam" id="PF03020">
    <property type="entry name" value="LEM"/>
    <property type="match status" value="1"/>
</dbReference>
<dbReference type="RefSeq" id="XP_042563593.1">
    <property type="nucleotide sequence ID" value="XM_042707659.1"/>
</dbReference>
<dbReference type="AlphaFoldDB" id="A0A8M1KMI6"/>
<dbReference type="InterPro" id="IPR051656">
    <property type="entry name" value="LEM_domain"/>
</dbReference>
<feature type="transmembrane region" description="Helical" evidence="1">
    <location>
        <begin position="140"/>
        <end position="158"/>
    </location>
</feature>
<keyword evidence="1" id="KW-1133">Transmembrane helix</keyword>
<dbReference type="GeneID" id="122132867"/>
<dbReference type="PROSITE" id="PS50954">
    <property type="entry name" value="LEM"/>
    <property type="match status" value="1"/>
</dbReference>
<dbReference type="InterPro" id="IPR003887">
    <property type="entry name" value="LEM_dom"/>
</dbReference>
<organism evidence="3 4">
    <name type="scientific">Clupea harengus</name>
    <name type="common">Atlantic herring</name>
    <dbReference type="NCBI Taxonomy" id="7950"/>
    <lineage>
        <taxon>Eukaryota</taxon>
        <taxon>Metazoa</taxon>
        <taxon>Chordata</taxon>
        <taxon>Craniata</taxon>
        <taxon>Vertebrata</taxon>
        <taxon>Euteleostomi</taxon>
        <taxon>Actinopterygii</taxon>
        <taxon>Neopterygii</taxon>
        <taxon>Teleostei</taxon>
        <taxon>Clupei</taxon>
        <taxon>Clupeiformes</taxon>
        <taxon>Clupeoidei</taxon>
        <taxon>Clupeidae</taxon>
        <taxon>Clupea</taxon>
    </lineage>
</organism>
<dbReference type="OrthoDB" id="10015574at2759"/>
<gene>
    <name evidence="4" type="primary">LOC122132867</name>
</gene>
<evidence type="ECO:0000313" key="3">
    <source>
        <dbReference type="Proteomes" id="UP000515152"/>
    </source>
</evidence>
<sequence length="173" mass="20733">MSVILSNKSDDEIRWMLEDYGIKHGPVVGSTRQLYERKLREAMAIEKKARLRPRPPSERTFYREEEEITYVHRQPRFRDEDFHERIFFFRQWKYREMDAVDDYIAQATHRNMTQSAPAASRWGTAPPAPEEKSSSRRIPVWVQFLVFLLFIALLFFIFTNMEPAESVPFKRIN</sequence>
<protein>
    <submittedName>
        <fullName evidence="4">Emerin-like isoform X1</fullName>
    </submittedName>
</protein>
<evidence type="ECO:0000256" key="1">
    <source>
        <dbReference type="SAM" id="Phobius"/>
    </source>
</evidence>
<evidence type="ECO:0000259" key="2">
    <source>
        <dbReference type="PROSITE" id="PS50954"/>
    </source>
</evidence>
<name>A0A8M1KMI6_CLUHA</name>
<dbReference type="Proteomes" id="UP000515152">
    <property type="component" value="Chromosome 4"/>
</dbReference>
<dbReference type="KEGG" id="char:122132867"/>
<proteinExistence type="predicted"/>
<feature type="domain" description="LEM" evidence="2">
    <location>
        <begin position="2"/>
        <end position="46"/>
    </location>
</feature>
<dbReference type="PANTHER" id="PTHR12019">
    <property type="entry name" value="LAMINA-ASSOCIATED POLYPEPTIDE THYMOPOIETIN"/>
    <property type="match status" value="1"/>
</dbReference>
<keyword evidence="1" id="KW-0472">Membrane</keyword>
<keyword evidence="3" id="KW-1185">Reference proteome</keyword>
<accession>A0A8M1KMI6</accession>
<evidence type="ECO:0000313" key="4">
    <source>
        <dbReference type="RefSeq" id="XP_042563593.1"/>
    </source>
</evidence>
<dbReference type="PANTHER" id="PTHR12019:SF5">
    <property type="entry name" value="EMERIN (EMERY-DREIFUSS MUSCULAR DYSTROPHY)"/>
    <property type="match status" value="1"/>
</dbReference>